<proteinExistence type="predicted"/>
<accession>A0A1Q9DMY9</accession>
<evidence type="ECO:0000313" key="1">
    <source>
        <dbReference type="EMBL" id="OLP96536.1"/>
    </source>
</evidence>
<sequence length="350" mass="38428">MPADHSCGFHGIGIDRRTAAALLLQSLGDPEVKDFLASDLLAAIQTGERSSFPRELRHDTDLWTHLADYYRWQEALDHRRREATSFLQDVGASAVVQGAVERLGLVEALRLFFNELKDKAASLPSGREKLLAFQLLAQCKSQEKEAAATAAATAQALERLRQQCVRCISAPGMSHGSEVTTPSGFRFFVVAEAQSILAVAGLTIRVWAEGHQAPLLSLLHEARFGSRLVNLWYQSELGHFDRLVPCTGFCELPAELVEYLDLGAMGESGEEVHAGELQPGPELLSCLRAVQQANAVLRSACVAVEREVAVTERPGQDFSAAWDTYQRNLLRGLGNREAHQRATSLNLQIM</sequence>
<dbReference type="OrthoDB" id="413196at2759"/>
<name>A0A1Q9DMY9_SYMMI</name>
<dbReference type="Proteomes" id="UP000186817">
    <property type="component" value="Unassembled WGS sequence"/>
</dbReference>
<dbReference type="EMBL" id="LSRX01000464">
    <property type="protein sequence ID" value="OLP96536.1"/>
    <property type="molecule type" value="Genomic_DNA"/>
</dbReference>
<keyword evidence="2" id="KW-1185">Reference proteome</keyword>
<comment type="caution">
    <text evidence="1">The sequence shown here is derived from an EMBL/GenBank/DDBJ whole genome shotgun (WGS) entry which is preliminary data.</text>
</comment>
<gene>
    <name evidence="1" type="ORF">AK812_SmicGene21229</name>
</gene>
<reference evidence="1 2" key="1">
    <citation type="submission" date="2016-02" db="EMBL/GenBank/DDBJ databases">
        <title>Genome analysis of coral dinoflagellate symbionts highlights evolutionary adaptations to a symbiotic lifestyle.</title>
        <authorList>
            <person name="Aranda M."/>
            <person name="Li Y."/>
            <person name="Liew Y.J."/>
            <person name="Baumgarten S."/>
            <person name="Simakov O."/>
            <person name="Wilson M."/>
            <person name="Piel J."/>
            <person name="Ashoor H."/>
            <person name="Bougouffa S."/>
            <person name="Bajic V.B."/>
            <person name="Ryu T."/>
            <person name="Ravasi T."/>
            <person name="Bayer T."/>
            <person name="Micklem G."/>
            <person name="Kim H."/>
            <person name="Bhak J."/>
            <person name="Lajeunesse T.C."/>
            <person name="Voolstra C.R."/>
        </authorList>
    </citation>
    <scope>NUCLEOTIDE SEQUENCE [LARGE SCALE GENOMIC DNA]</scope>
    <source>
        <strain evidence="1 2">CCMP2467</strain>
    </source>
</reference>
<dbReference type="AlphaFoldDB" id="A0A1Q9DMY9"/>
<protein>
    <submittedName>
        <fullName evidence="1">Uncharacterized protein</fullName>
    </submittedName>
</protein>
<organism evidence="1 2">
    <name type="scientific">Symbiodinium microadriaticum</name>
    <name type="common">Dinoflagellate</name>
    <name type="synonym">Zooxanthella microadriatica</name>
    <dbReference type="NCBI Taxonomy" id="2951"/>
    <lineage>
        <taxon>Eukaryota</taxon>
        <taxon>Sar</taxon>
        <taxon>Alveolata</taxon>
        <taxon>Dinophyceae</taxon>
        <taxon>Suessiales</taxon>
        <taxon>Symbiodiniaceae</taxon>
        <taxon>Symbiodinium</taxon>
    </lineage>
</organism>
<evidence type="ECO:0000313" key="2">
    <source>
        <dbReference type="Proteomes" id="UP000186817"/>
    </source>
</evidence>